<evidence type="ECO:0000313" key="6">
    <source>
        <dbReference type="Proteomes" id="UP000772181"/>
    </source>
</evidence>
<evidence type="ECO:0000259" key="4">
    <source>
        <dbReference type="Pfam" id="PF00535"/>
    </source>
</evidence>
<accession>A0A933GKN1</accession>
<comment type="caution">
    <text evidence="5">The sequence shown here is derived from an EMBL/GenBank/DDBJ whole genome shotgun (WGS) entry which is preliminary data.</text>
</comment>
<evidence type="ECO:0000256" key="3">
    <source>
        <dbReference type="ARBA" id="ARBA00022679"/>
    </source>
</evidence>
<dbReference type="SUPFAM" id="SSF53448">
    <property type="entry name" value="Nucleotide-diphospho-sugar transferases"/>
    <property type="match status" value="1"/>
</dbReference>
<dbReference type="CDD" id="cd06442">
    <property type="entry name" value="DPM1_like"/>
    <property type="match status" value="1"/>
</dbReference>
<dbReference type="Pfam" id="PF00535">
    <property type="entry name" value="Glycos_transf_2"/>
    <property type="match status" value="1"/>
</dbReference>
<dbReference type="FunFam" id="3.90.550.10:FF:000122">
    <property type="entry name" value="Dolichol-phosphate mannosyltransferase subunit 1"/>
    <property type="match status" value="1"/>
</dbReference>
<dbReference type="PANTHER" id="PTHR43398">
    <property type="entry name" value="DOLICHOL-PHOSPHATE MANNOSYLTRANSFERASE SUBUNIT 1"/>
    <property type="match status" value="1"/>
</dbReference>
<dbReference type="InterPro" id="IPR001173">
    <property type="entry name" value="Glyco_trans_2-like"/>
</dbReference>
<keyword evidence="2" id="KW-0328">Glycosyltransferase</keyword>
<dbReference type="PANTHER" id="PTHR43398:SF1">
    <property type="entry name" value="DOLICHOL-PHOSPHATE MANNOSYLTRANSFERASE SUBUNIT 1"/>
    <property type="match status" value="1"/>
</dbReference>
<dbReference type="GO" id="GO:0016020">
    <property type="term" value="C:membrane"/>
    <property type="evidence" value="ECO:0007669"/>
    <property type="project" value="GOC"/>
</dbReference>
<gene>
    <name evidence="5" type="ORF">HY730_01850</name>
</gene>
<name>A0A933GKN1_UNCTE</name>
<evidence type="ECO:0000313" key="5">
    <source>
        <dbReference type="EMBL" id="MBI4595103.1"/>
    </source>
</evidence>
<sequence>MKKMNIWVMIPTYNEAENIGALIESLLNLNLGLSIVVVDDDSPDGTAQIVEEWCRKSPQVHLLLRKSARGRGSAGLAGFSFVLKQLAAEPAENKGPAAIMEMDADFSHHPKYIPALVAALSEADVALGSRMVHNGEDHRMGLLRKVISFCANFYLRQILSLPVQDCTSGFRAFKREVLEQINPDLCISRGPEVVTEILYRAHRLGFKIIEVPIVFADRTKGHSTFNFRVALRGLLMPLLFRMRCNINSSSHRGPETRGSEKD</sequence>
<proteinExistence type="inferred from homology"/>
<dbReference type="InterPro" id="IPR039528">
    <property type="entry name" value="DPM1-like"/>
</dbReference>
<keyword evidence="3" id="KW-0808">Transferase</keyword>
<evidence type="ECO:0000256" key="1">
    <source>
        <dbReference type="ARBA" id="ARBA00006739"/>
    </source>
</evidence>
<feature type="domain" description="Glycosyltransferase 2-like" evidence="4">
    <location>
        <begin position="8"/>
        <end position="180"/>
    </location>
</feature>
<organism evidence="5 6">
    <name type="scientific">Tectimicrobiota bacterium</name>
    <dbReference type="NCBI Taxonomy" id="2528274"/>
    <lineage>
        <taxon>Bacteria</taxon>
        <taxon>Pseudomonadati</taxon>
        <taxon>Nitrospinota/Tectimicrobiota group</taxon>
        <taxon>Candidatus Tectimicrobiota</taxon>
    </lineage>
</organism>
<dbReference type="EMBL" id="JACQWF010000086">
    <property type="protein sequence ID" value="MBI4595103.1"/>
    <property type="molecule type" value="Genomic_DNA"/>
</dbReference>
<dbReference type="InterPro" id="IPR029044">
    <property type="entry name" value="Nucleotide-diphossugar_trans"/>
</dbReference>
<dbReference type="AlphaFoldDB" id="A0A933GKN1"/>
<protein>
    <submittedName>
        <fullName evidence="5">Polyprenol monophosphomannose synthase</fullName>
    </submittedName>
</protein>
<comment type="similarity">
    <text evidence="1">Belongs to the glycosyltransferase 2 family.</text>
</comment>
<dbReference type="GO" id="GO:0004582">
    <property type="term" value="F:dolichyl-phosphate beta-D-mannosyltransferase activity"/>
    <property type="evidence" value="ECO:0007669"/>
    <property type="project" value="InterPro"/>
</dbReference>
<dbReference type="Proteomes" id="UP000772181">
    <property type="component" value="Unassembled WGS sequence"/>
</dbReference>
<reference evidence="5" key="1">
    <citation type="submission" date="2020-07" db="EMBL/GenBank/DDBJ databases">
        <title>Huge and variable diversity of episymbiotic CPR bacteria and DPANN archaea in groundwater ecosystems.</title>
        <authorList>
            <person name="He C.Y."/>
            <person name="Keren R."/>
            <person name="Whittaker M."/>
            <person name="Farag I.F."/>
            <person name="Doudna J."/>
            <person name="Cate J.H.D."/>
            <person name="Banfield J.F."/>
        </authorList>
    </citation>
    <scope>NUCLEOTIDE SEQUENCE</scope>
    <source>
        <strain evidence="5">NC_groundwater_1482_Ag_S-0.65um_47_24</strain>
    </source>
</reference>
<evidence type="ECO:0000256" key="2">
    <source>
        <dbReference type="ARBA" id="ARBA00022676"/>
    </source>
</evidence>
<dbReference type="GO" id="GO:0009247">
    <property type="term" value="P:glycolipid biosynthetic process"/>
    <property type="evidence" value="ECO:0007669"/>
    <property type="project" value="TreeGrafter"/>
</dbReference>
<dbReference type="Gene3D" id="3.90.550.10">
    <property type="entry name" value="Spore Coat Polysaccharide Biosynthesis Protein SpsA, Chain A"/>
    <property type="match status" value="1"/>
</dbReference>